<evidence type="ECO:0000256" key="4">
    <source>
        <dbReference type="ARBA" id="ARBA00022989"/>
    </source>
</evidence>
<dbReference type="SUPFAM" id="SSF81321">
    <property type="entry name" value="Family A G protein-coupled receptor-like"/>
    <property type="match status" value="1"/>
</dbReference>
<feature type="transmembrane region" description="Helical" evidence="6">
    <location>
        <begin position="57"/>
        <end position="78"/>
    </location>
</feature>
<keyword evidence="8" id="KW-1185">Reference proteome</keyword>
<name>A0A0B1TCN9_OESDE</name>
<gene>
    <name evidence="7" type="ORF">OESDEN_07002</name>
</gene>
<comment type="similarity">
    <text evidence="2">Belongs to the nematode receptor-like protein srd family.</text>
</comment>
<organism evidence="7 8">
    <name type="scientific">Oesophagostomum dentatum</name>
    <name type="common">Nodular worm</name>
    <dbReference type="NCBI Taxonomy" id="61180"/>
    <lineage>
        <taxon>Eukaryota</taxon>
        <taxon>Metazoa</taxon>
        <taxon>Ecdysozoa</taxon>
        <taxon>Nematoda</taxon>
        <taxon>Chromadorea</taxon>
        <taxon>Rhabditida</taxon>
        <taxon>Rhabditina</taxon>
        <taxon>Rhabditomorpha</taxon>
        <taxon>Strongyloidea</taxon>
        <taxon>Strongylidae</taxon>
        <taxon>Oesophagostomum</taxon>
    </lineage>
</organism>
<protein>
    <submittedName>
        <fullName evidence="7">Uncharacterized protein</fullName>
    </submittedName>
</protein>
<sequence length="113" mass="12772">MRKLSAANAMSENSRHLHSQLLKAISCQACIPLFYLAAAVTYGLGQLDVIHHPILEYSSLIYAGFMPMLAPLASLYFIQPYRGRIYKNLLRKRISVLKTSRGTFSEPEKNTVR</sequence>
<reference evidence="7 8" key="1">
    <citation type="submission" date="2014-03" db="EMBL/GenBank/DDBJ databases">
        <title>Draft genome of the hookworm Oesophagostomum dentatum.</title>
        <authorList>
            <person name="Mitreva M."/>
        </authorList>
    </citation>
    <scope>NUCLEOTIDE SEQUENCE [LARGE SCALE GENOMIC DNA]</scope>
    <source>
        <strain evidence="7 8">OD-Hann</strain>
    </source>
</reference>
<dbReference type="PANTHER" id="PTHR22945">
    <property type="entry name" value="SERPENTINE RECEPTOR, CLASS D DELTA"/>
    <property type="match status" value="1"/>
</dbReference>
<evidence type="ECO:0000256" key="1">
    <source>
        <dbReference type="ARBA" id="ARBA00004141"/>
    </source>
</evidence>
<dbReference type="PANTHER" id="PTHR22945:SF90">
    <property type="entry name" value="G_PROTEIN_RECEP_F1_2 DOMAIN-CONTAINING PROTEIN"/>
    <property type="match status" value="1"/>
</dbReference>
<dbReference type="GO" id="GO:0016020">
    <property type="term" value="C:membrane"/>
    <property type="evidence" value="ECO:0007669"/>
    <property type="project" value="UniProtKB-SubCell"/>
</dbReference>
<feature type="transmembrane region" description="Helical" evidence="6">
    <location>
        <begin position="21"/>
        <end position="45"/>
    </location>
</feature>
<evidence type="ECO:0000256" key="3">
    <source>
        <dbReference type="ARBA" id="ARBA00022692"/>
    </source>
</evidence>
<evidence type="ECO:0000256" key="6">
    <source>
        <dbReference type="SAM" id="Phobius"/>
    </source>
</evidence>
<dbReference type="Pfam" id="PF10317">
    <property type="entry name" value="7TM_GPCR_Srd"/>
    <property type="match status" value="1"/>
</dbReference>
<keyword evidence="5 6" id="KW-0472">Membrane</keyword>
<comment type="subcellular location">
    <subcellularLocation>
        <location evidence="1">Membrane</location>
        <topology evidence="1">Multi-pass membrane protein</topology>
    </subcellularLocation>
</comment>
<dbReference type="InterPro" id="IPR050920">
    <property type="entry name" value="Nematode_rcpt-like_delta"/>
</dbReference>
<evidence type="ECO:0000313" key="7">
    <source>
        <dbReference type="EMBL" id="KHJ93095.1"/>
    </source>
</evidence>
<dbReference type="EMBL" id="KN550952">
    <property type="protein sequence ID" value="KHJ93095.1"/>
    <property type="molecule type" value="Genomic_DNA"/>
</dbReference>
<dbReference type="Proteomes" id="UP000053660">
    <property type="component" value="Unassembled WGS sequence"/>
</dbReference>
<evidence type="ECO:0000313" key="8">
    <source>
        <dbReference type="Proteomes" id="UP000053660"/>
    </source>
</evidence>
<proteinExistence type="inferred from homology"/>
<evidence type="ECO:0000256" key="2">
    <source>
        <dbReference type="ARBA" id="ARBA00009166"/>
    </source>
</evidence>
<dbReference type="OrthoDB" id="5859769at2759"/>
<dbReference type="AlphaFoldDB" id="A0A0B1TCN9"/>
<keyword evidence="4 6" id="KW-1133">Transmembrane helix</keyword>
<accession>A0A0B1TCN9</accession>
<evidence type="ECO:0000256" key="5">
    <source>
        <dbReference type="ARBA" id="ARBA00023136"/>
    </source>
</evidence>
<dbReference type="InterPro" id="IPR019421">
    <property type="entry name" value="7TM_GPCR_serpentine_rcpt_Srd"/>
</dbReference>
<keyword evidence="3 6" id="KW-0812">Transmembrane</keyword>